<organism evidence="3 4">
    <name type="scientific">Enhygromyxa salina</name>
    <dbReference type="NCBI Taxonomy" id="215803"/>
    <lineage>
        <taxon>Bacteria</taxon>
        <taxon>Pseudomonadati</taxon>
        <taxon>Myxococcota</taxon>
        <taxon>Polyangia</taxon>
        <taxon>Nannocystales</taxon>
        <taxon>Nannocystaceae</taxon>
        <taxon>Enhygromyxa</taxon>
    </lineage>
</organism>
<dbReference type="EMBL" id="JMCC02000031">
    <property type="protein sequence ID" value="KIG16852.1"/>
    <property type="molecule type" value="Genomic_DNA"/>
</dbReference>
<feature type="compositionally biased region" description="Low complexity" evidence="1">
    <location>
        <begin position="36"/>
        <end position="60"/>
    </location>
</feature>
<protein>
    <submittedName>
        <fullName evidence="3">Uncharacterized protein</fullName>
    </submittedName>
</protein>
<name>A0A0C2DAC5_9BACT</name>
<dbReference type="GO" id="GO:0016715">
    <property type="term" value="F:oxidoreductase activity, acting on paired donors, with incorporation or reduction of molecular oxygen, reduced ascorbate as one donor, and incorporation of one atom of oxygen"/>
    <property type="evidence" value="ECO:0007669"/>
    <property type="project" value="InterPro"/>
</dbReference>
<evidence type="ECO:0000313" key="3">
    <source>
        <dbReference type="EMBL" id="KIG16852.1"/>
    </source>
</evidence>
<feature type="chain" id="PRO_5002147322" evidence="2">
    <location>
        <begin position="26"/>
        <end position="535"/>
    </location>
</feature>
<sequence length="535" mass="56711">MTPTRSSTTAPLVVSLLLAVSLAQLGCGEEPSPGETLAGTGSDTGTDTATNTSADTDTGTDTGGEELETAVITHRFGEYTLDPFEEVQPCVQWTVDNDDPIYLQAVTLSNLGYFHHSNWFVVPESLFAGPDGYFKCSDRNFDELGAASVGTVVFAQSTQSFVEEQRTGPGAVIKLPARYKVIGSTHMLNVGPAAISTDLFMSFELIHPRDVDIVLAPFRLTYYDLDIPANAKSHFTGICDDFASDYEALTGGPLDLKLHYVLPHYHYLGDYFDLTVLGGPLNGTSVHSLNGFNGEANGKTFDPPLDLAGATGLKFTCGYDNWRDVNVGWGIGDQEMCVMLGLAETEILMDITVNGGSMAVGQTDGVLEYEAACNFFGIPKDIQQTLPTASERNGPFNVPPSGDEGVPPVPACVDHNPNVQPSLAPTLANVEAAVFQPSCMFNACHGSSGQAAGLDLQSPNLLAELLGHQVQGNPGASLVEPGDPDSSWLYQVMSSCEPQGDGGGIVAHMPRNAPVLLNDDAVALVREWIAAGAMP</sequence>
<comment type="caution">
    <text evidence="3">The sequence shown here is derived from an EMBL/GenBank/DDBJ whole genome shotgun (WGS) entry which is preliminary data.</text>
</comment>
<evidence type="ECO:0000313" key="4">
    <source>
        <dbReference type="Proteomes" id="UP000031599"/>
    </source>
</evidence>
<feature type="region of interest" description="Disordered" evidence="1">
    <location>
        <begin position="29"/>
        <end position="65"/>
    </location>
</feature>
<dbReference type="InterPro" id="IPR014784">
    <property type="entry name" value="Cu2_ascorb_mOase-like_C"/>
</dbReference>
<feature type="signal peptide" evidence="2">
    <location>
        <begin position="1"/>
        <end position="25"/>
    </location>
</feature>
<gene>
    <name evidence="3" type="ORF">DB30_04014</name>
</gene>
<dbReference type="Proteomes" id="UP000031599">
    <property type="component" value="Unassembled WGS sequence"/>
</dbReference>
<proteinExistence type="predicted"/>
<dbReference type="Gene3D" id="2.60.120.230">
    <property type="match status" value="1"/>
</dbReference>
<evidence type="ECO:0000256" key="2">
    <source>
        <dbReference type="SAM" id="SignalP"/>
    </source>
</evidence>
<dbReference type="AlphaFoldDB" id="A0A0C2DAC5"/>
<dbReference type="RefSeq" id="WP_052548860.1">
    <property type="nucleotide sequence ID" value="NZ_JMCC02000031.1"/>
</dbReference>
<evidence type="ECO:0000256" key="1">
    <source>
        <dbReference type="SAM" id="MobiDB-lite"/>
    </source>
</evidence>
<keyword evidence="2" id="KW-0732">Signal</keyword>
<reference evidence="3 4" key="1">
    <citation type="submission" date="2014-12" db="EMBL/GenBank/DDBJ databases">
        <title>Genome assembly of Enhygromyxa salina DSM 15201.</title>
        <authorList>
            <person name="Sharma G."/>
            <person name="Subramanian S."/>
        </authorList>
    </citation>
    <scope>NUCLEOTIDE SEQUENCE [LARGE SCALE GENOMIC DNA]</scope>
    <source>
        <strain evidence="3 4">DSM 15201</strain>
    </source>
</reference>
<accession>A0A0C2DAC5</accession>